<dbReference type="Pfam" id="PF12822">
    <property type="entry name" value="ECF_trnsprt"/>
    <property type="match status" value="1"/>
</dbReference>
<dbReference type="InterPro" id="IPR024529">
    <property type="entry name" value="ECF_trnsprt_substrate-spec"/>
</dbReference>
<organism evidence="2 3">
    <name type="scientific">Amygdalobacter nucleatus</name>
    <dbReference type="NCBI Taxonomy" id="3029274"/>
    <lineage>
        <taxon>Bacteria</taxon>
        <taxon>Bacillati</taxon>
        <taxon>Bacillota</taxon>
        <taxon>Clostridia</taxon>
        <taxon>Eubacteriales</taxon>
        <taxon>Oscillospiraceae</taxon>
        <taxon>Amygdalobacter</taxon>
    </lineage>
</organism>
<dbReference type="Gene3D" id="1.10.1760.20">
    <property type="match status" value="1"/>
</dbReference>
<evidence type="ECO:0000313" key="2">
    <source>
        <dbReference type="EMBL" id="KXB39882.1"/>
    </source>
</evidence>
<feature type="transmembrane region" description="Helical" evidence="1">
    <location>
        <begin position="171"/>
        <end position="194"/>
    </location>
</feature>
<evidence type="ECO:0008006" key="4">
    <source>
        <dbReference type="Google" id="ProtNLM"/>
    </source>
</evidence>
<feature type="transmembrane region" description="Helical" evidence="1">
    <location>
        <begin position="299"/>
        <end position="318"/>
    </location>
</feature>
<dbReference type="STRING" id="1497955.HMPREF1872_01058"/>
<dbReference type="RefSeq" id="WP_066714514.1">
    <property type="nucleotide sequence ID" value="NZ_JARFNM010000001.1"/>
</dbReference>
<dbReference type="InterPro" id="IPR030949">
    <property type="entry name" value="ECF_S_folate_fam"/>
</dbReference>
<keyword evidence="1" id="KW-0812">Transmembrane</keyword>
<comment type="caution">
    <text evidence="2">The sequence shown here is derived from an EMBL/GenBank/DDBJ whole genome shotgun (WGS) entry which is preliminary data.</text>
</comment>
<keyword evidence="1" id="KW-0472">Membrane</keyword>
<protein>
    <recommendedName>
        <fullName evidence="4">Folate family ECF transporter S component</fullName>
    </recommendedName>
</protein>
<feature type="transmembrane region" description="Helical" evidence="1">
    <location>
        <begin position="103"/>
        <end position="124"/>
    </location>
</feature>
<evidence type="ECO:0000313" key="3">
    <source>
        <dbReference type="Proteomes" id="UP000070080"/>
    </source>
</evidence>
<keyword evidence="3" id="KW-1185">Reference proteome</keyword>
<gene>
    <name evidence="2" type="ORF">HMPREF1872_01058</name>
</gene>
<feature type="transmembrane region" description="Helical" evidence="1">
    <location>
        <begin position="255"/>
        <end position="279"/>
    </location>
</feature>
<feature type="transmembrane region" description="Helical" evidence="1">
    <location>
        <begin position="214"/>
        <end position="234"/>
    </location>
</feature>
<feature type="transmembrane region" description="Helical" evidence="1">
    <location>
        <begin position="12"/>
        <end position="30"/>
    </location>
</feature>
<dbReference type="GO" id="GO:0022857">
    <property type="term" value="F:transmembrane transporter activity"/>
    <property type="evidence" value="ECO:0007669"/>
    <property type="project" value="InterPro"/>
</dbReference>
<dbReference type="OrthoDB" id="4624at2"/>
<accession>A0A133Y9J7</accession>
<feature type="transmembrane region" description="Helical" evidence="1">
    <location>
        <begin position="36"/>
        <end position="53"/>
    </location>
</feature>
<reference evidence="3" key="1">
    <citation type="submission" date="2016-01" db="EMBL/GenBank/DDBJ databases">
        <authorList>
            <person name="Mitreva M."/>
            <person name="Pepin K.H."/>
            <person name="Mihindukulasuriya K.A."/>
            <person name="Fulton R."/>
            <person name="Fronick C."/>
            <person name="O'Laughlin M."/>
            <person name="Miner T."/>
            <person name="Herter B."/>
            <person name="Rosa B.A."/>
            <person name="Cordes M."/>
            <person name="Tomlinson C."/>
            <person name="Wollam A."/>
            <person name="Palsikar V.B."/>
            <person name="Mardis E.R."/>
            <person name="Wilson R.K."/>
        </authorList>
    </citation>
    <scope>NUCLEOTIDE SEQUENCE [LARGE SCALE GENOMIC DNA]</scope>
    <source>
        <strain evidence="3">KA00274</strain>
    </source>
</reference>
<evidence type="ECO:0000256" key="1">
    <source>
        <dbReference type="SAM" id="Phobius"/>
    </source>
</evidence>
<sequence length="326" mass="36282">MSDLARPRHAKLAKMLWLVCSNVILIYSLAAPNSRQLYASVALTALAIVMLSIRLDARTAALMTAISTSLGLAYLNWQPILPHVNKKAYPAFIKAFSAYQMNLTRYSCLLIAGAALLAYLLAYSCHKVKHTPKLAEVQPQANKLRFSTFDLTSIAVFVAFGVVINTVRAGYFSFGGLPIILAGFSLGPVHGFIAGMLTDLVGFIIRPGGQFSPIYVITSALTGFIPAFIVQYIWQLKNKTKHQTVDFKDCNYWQMFLAIAIGQFITSVLIVSISRSLLYGQGTFIYFFLRTLSRQVFNVPLYAYLSLGILRNVNLANLRQRKRHHT</sequence>
<dbReference type="Proteomes" id="UP000070080">
    <property type="component" value="Unassembled WGS sequence"/>
</dbReference>
<keyword evidence="1" id="KW-1133">Transmembrane helix</keyword>
<dbReference type="EMBL" id="LSCV01000035">
    <property type="protein sequence ID" value="KXB39882.1"/>
    <property type="molecule type" value="Genomic_DNA"/>
</dbReference>
<feature type="transmembrane region" description="Helical" evidence="1">
    <location>
        <begin position="144"/>
        <end position="164"/>
    </location>
</feature>
<name>A0A133Y9J7_9FIRM</name>
<proteinExistence type="predicted"/>
<dbReference type="NCBIfam" id="TIGR04518">
    <property type="entry name" value="ECF_S_folT_fam"/>
    <property type="match status" value="1"/>
</dbReference>
<dbReference type="AlphaFoldDB" id="A0A133Y9J7"/>